<comment type="caution">
    <text evidence="2">The sequence shown here is derived from an EMBL/GenBank/DDBJ whole genome shotgun (WGS) entry which is preliminary data.</text>
</comment>
<organism evidence="2 3">
    <name type="scientific">Candidatus Woesebacteria bacterium RIFCSPHIGHO2_01_FULL_38_9</name>
    <dbReference type="NCBI Taxonomy" id="1802492"/>
    <lineage>
        <taxon>Bacteria</taxon>
        <taxon>Candidatus Woeseibacteriota</taxon>
    </lineage>
</organism>
<feature type="signal peptide" evidence="1">
    <location>
        <begin position="1"/>
        <end position="26"/>
    </location>
</feature>
<dbReference type="PANTHER" id="PTHR12631">
    <property type="entry name" value="ALPHA-L-IDURONIDASE"/>
    <property type="match status" value="1"/>
</dbReference>
<dbReference type="PANTHER" id="PTHR12631:SF10">
    <property type="entry name" value="BETA-XYLOSIDASE-LIKE PROTEIN-RELATED"/>
    <property type="match status" value="1"/>
</dbReference>
<reference evidence="2 3" key="1">
    <citation type="journal article" date="2016" name="Nat. Commun.">
        <title>Thousands of microbial genomes shed light on interconnected biogeochemical processes in an aquifer system.</title>
        <authorList>
            <person name="Anantharaman K."/>
            <person name="Brown C.T."/>
            <person name="Hug L.A."/>
            <person name="Sharon I."/>
            <person name="Castelle C.J."/>
            <person name="Probst A.J."/>
            <person name="Thomas B.C."/>
            <person name="Singh A."/>
            <person name="Wilkins M.J."/>
            <person name="Karaoz U."/>
            <person name="Brodie E.L."/>
            <person name="Williams K.H."/>
            <person name="Hubbard S.S."/>
            <person name="Banfield J.F."/>
        </authorList>
    </citation>
    <scope>NUCLEOTIDE SEQUENCE [LARGE SCALE GENOMIC DNA]</scope>
</reference>
<evidence type="ECO:0000256" key="1">
    <source>
        <dbReference type="SAM" id="SignalP"/>
    </source>
</evidence>
<dbReference type="EMBL" id="MGGE01000001">
    <property type="protein sequence ID" value="OGM21906.1"/>
    <property type="molecule type" value="Genomic_DNA"/>
</dbReference>
<evidence type="ECO:0008006" key="4">
    <source>
        <dbReference type="Google" id="ProtNLM"/>
    </source>
</evidence>
<dbReference type="AlphaFoldDB" id="A0A1F7Y3P9"/>
<keyword evidence="1" id="KW-0732">Signal</keyword>
<dbReference type="GO" id="GO:0004553">
    <property type="term" value="F:hydrolase activity, hydrolyzing O-glycosyl compounds"/>
    <property type="evidence" value="ECO:0007669"/>
    <property type="project" value="TreeGrafter"/>
</dbReference>
<dbReference type="InterPro" id="IPR017853">
    <property type="entry name" value="GH"/>
</dbReference>
<dbReference type="Proteomes" id="UP000178419">
    <property type="component" value="Unassembled WGS sequence"/>
</dbReference>
<evidence type="ECO:0000313" key="2">
    <source>
        <dbReference type="EMBL" id="OGM21906.1"/>
    </source>
</evidence>
<accession>A0A1F7Y3P9</accession>
<name>A0A1F7Y3P9_9BACT</name>
<evidence type="ECO:0000313" key="3">
    <source>
        <dbReference type="Proteomes" id="UP000178419"/>
    </source>
</evidence>
<feature type="chain" id="PRO_5009533790" description="Asl1-like glycosyl hydrolase catalytic domain-containing protein" evidence="1">
    <location>
        <begin position="27"/>
        <end position="421"/>
    </location>
</feature>
<dbReference type="Gene3D" id="3.20.20.80">
    <property type="entry name" value="Glycosidases"/>
    <property type="match status" value="1"/>
</dbReference>
<sequence>MNLIRKLILVVTACVILFTATLPAYAVVEPLISPNNPYGIHIFDENDLDDAEALVNSNGGDWGYVTFVIRKDERDSKRWQNVFNKMRRLHLIPIVRIATQQQNGGWEKPNLDEIDGWVSFLTNLNWVAQNRYLVIGNEPNHAKEWGGELNPSEYGNYLHAFSKKLKTSNSNFFIMPAGFDASASNGKASMSEDSFLREMVEKNQNVFEYVDGWASHSYPNPNFSGSQDDIGRGTVRTYEWELRLLKNLGVEKKLPVFITETGWAHDKGENEKEFENIEEVTKRLTASYELAWNDERVVAITPFILNYQGEPFDVFSWKKKDGTFYEFYYEIQKLPKPRGVPNQTVSVDVLSLVLPPLLPTNEGFVGIVTLKNTGQSIWKGNEKIYAENRGFEIILEPRVLFSDIEPGEKSLAVIKVKFKRK</sequence>
<dbReference type="SUPFAM" id="SSF51445">
    <property type="entry name" value="(Trans)glycosidases"/>
    <property type="match status" value="1"/>
</dbReference>
<protein>
    <recommendedName>
        <fullName evidence="4">Asl1-like glycosyl hydrolase catalytic domain-containing protein</fullName>
    </recommendedName>
</protein>
<proteinExistence type="predicted"/>
<dbReference type="InterPro" id="IPR051923">
    <property type="entry name" value="Glycosyl_Hydrolase_39"/>
</dbReference>
<gene>
    <name evidence="2" type="ORF">A2714_04580</name>
</gene>